<reference evidence="2 3" key="1">
    <citation type="submission" date="2016-10" db="EMBL/GenBank/DDBJ databases">
        <authorList>
            <person name="de Groot N.N."/>
        </authorList>
    </citation>
    <scope>NUCLEOTIDE SEQUENCE [LARGE SCALE GENOMIC DNA]</scope>
    <source>
        <strain evidence="2 3">CGMCC 1.7005</strain>
    </source>
</reference>
<evidence type="ECO:0000313" key="3">
    <source>
        <dbReference type="Proteomes" id="UP000236454"/>
    </source>
</evidence>
<sequence length="478" mass="54749">MKKILVLGLTALLTTASLFGQEKGSALGIDVEVNEYKTGRGTKNFGTINGKQYAQGKSGFVFYFFPIAMHTLLNKKEDGQVLKTVKLEDKNKYFKRKKFEVTNFVTVGENIVELVPRYDEKNSTYTIYAEAFNQNLNSVELGEIYTTKFKEGARFLLSYEKYESKLLLKISKYESGALKSISYLFVDQNLETEDIIVINTDEDGTFTGATTYVSSDEPDITYAISTTKGDEELEGVCYQLDLEKGRDTDFDLDFSDLDEKKSNIVAKVHNNKLYIFGFSKVEKGDQILDEYFTQIYDINTKKLISHTTNELSPEFIIEPEIDAFKSTHQKAIDKGEYKSLRTHRIIQTHFLENGNILQLATNFSMNTMQNIFVYLLDEKGEIIKKTSFQVRQYTGYSAFGVHNNLEGDILKLCYLDREGLQARTIDITSLKTESELLLETKKIIGYDYFMTTTHYPKHNERVIQGTKLSKEQSIHITF</sequence>
<dbReference type="RefSeq" id="WP_090246917.1">
    <property type="nucleotide sequence ID" value="NZ_FPAS01000001.1"/>
</dbReference>
<evidence type="ECO:0000313" key="2">
    <source>
        <dbReference type="EMBL" id="SFT50559.1"/>
    </source>
</evidence>
<organism evidence="2 3">
    <name type="scientific">Lishizhenia tianjinensis</name>
    <dbReference type="NCBI Taxonomy" id="477690"/>
    <lineage>
        <taxon>Bacteria</taxon>
        <taxon>Pseudomonadati</taxon>
        <taxon>Bacteroidota</taxon>
        <taxon>Flavobacteriia</taxon>
        <taxon>Flavobacteriales</taxon>
        <taxon>Crocinitomicaceae</taxon>
        <taxon>Lishizhenia</taxon>
    </lineage>
</organism>
<accession>A0A1I6YJ62</accession>
<keyword evidence="1" id="KW-0732">Signal</keyword>
<dbReference type="EMBL" id="FPAS01000001">
    <property type="protein sequence ID" value="SFT50559.1"/>
    <property type="molecule type" value="Genomic_DNA"/>
</dbReference>
<feature type="signal peptide" evidence="1">
    <location>
        <begin position="1"/>
        <end position="20"/>
    </location>
</feature>
<dbReference type="STRING" id="477690.SAMN05216474_0943"/>
<gene>
    <name evidence="2" type="ORF">SAMN05216474_0943</name>
</gene>
<evidence type="ECO:0000256" key="1">
    <source>
        <dbReference type="SAM" id="SignalP"/>
    </source>
</evidence>
<proteinExistence type="predicted"/>
<protein>
    <submittedName>
        <fullName evidence="2">Uncharacterized protein</fullName>
    </submittedName>
</protein>
<keyword evidence="3" id="KW-1185">Reference proteome</keyword>
<name>A0A1I6YJ62_9FLAO</name>
<dbReference type="AlphaFoldDB" id="A0A1I6YJ62"/>
<feature type="chain" id="PRO_5014938744" evidence="1">
    <location>
        <begin position="21"/>
        <end position="478"/>
    </location>
</feature>
<dbReference type="Proteomes" id="UP000236454">
    <property type="component" value="Unassembled WGS sequence"/>
</dbReference>